<comment type="caution">
    <text evidence="10">The sequence shown here is derived from an EMBL/GenBank/DDBJ whole genome shotgun (WGS) entry which is preliminary data.</text>
</comment>
<dbReference type="PROSITE" id="PS00194">
    <property type="entry name" value="THIOREDOXIN_1"/>
    <property type="match status" value="1"/>
</dbReference>
<keyword evidence="5" id="KW-1015">Disulfide bond</keyword>
<evidence type="ECO:0000256" key="1">
    <source>
        <dbReference type="ARBA" id="ARBA00004418"/>
    </source>
</evidence>
<dbReference type="Gene3D" id="3.10.450.70">
    <property type="entry name" value="Disulphide bond isomerase, DsbC/G, N-terminal"/>
    <property type="match status" value="1"/>
</dbReference>
<reference evidence="10 11" key="1">
    <citation type="submission" date="2019-10" db="EMBL/GenBank/DDBJ databases">
        <title>Cardiobacteriales fam. a chemoheterotrophic member of the order Cardiobacteriales, and proposal of Cardiobacteriales fam. nov.</title>
        <authorList>
            <person name="Wang C."/>
        </authorList>
    </citation>
    <scope>NUCLEOTIDE SEQUENCE [LARGE SCALE GENOMIC DNA]</scope>
    <source>
        <strain evidence="10 11">ML27</strain>
    </source>
</reference>
<gene>
    <name evidence="10" type="ORF">GCU85_07285</name>
</gene>
<evidence type="ECO:0000313" key="10">
    <source>
        <dbReference type="EMBL" id="MPV86531.1"/>
    </source>
</evidence>
<keyword evidence="4 7" id="KW-0574">Periplasm</keyword>
<dbReference type="InterPro" id="IPR033954">
    <property type="entry name" value="DiS-bond_Isoase_DsbC/G"/>
</dbReference>
<organism evidence="10 11">
    <name type="scientific">Ostreibacterium oceani</name>
    <dbReference type="NCBI Taxonomy" id="2654998"/>
    <lineage>
        <taxon>Bacteria</taxon>
        <taxon>Pseudomonadati</taxon>
        <taxon>Pseudomonadota</taxon>
        <taxon>Gammaproteobacteria</taxon>
        <taxon>Cardiobacteriales</taxon>
        <taxon>Ostreibacteriaceae</taxon>
        <taxon>Ostreibacterium</taxon>
    </lineage>
</organism>
<feature type="domain" description="Disulphide bond isomerase DsbC/G N-terminal" evidence="8">
    <location>
        <begin position="36"/>
        <end position="82"/>
    </location>
</feature>
<dbReference type="AlphaFoldDB" id="A0A6N7EVF5"/>
<evidence type="ECO:0000259" key="8">
    <source>
        <dbReference type="Pfam" id="PF10411"/>
    </source>
</evidence>
<dbReference type="Pfam" id="PF13098">
    <property type="entry name" value="Thioredoxin_2"/>
    <property type="match status" value="1"/>
</dbReference>
<evidence type="ECO:0000256" key="6">
    <source>
        <dbReference type="ARBA" id="ARBA00023284"/>
    </source>
</evidence>
<evidence type="ECO:0000256" key="3">
    <source>
        <dbReference type="ARBA" id="ARBA00022729"/>
    </source>
</evidence>
<comment type="function">
    <text evidence="7">Required for disulfide bond formation in some periplasmic proteins. Acts by transferring its disulfide bond to other proteins and is reduced in the process.</text>
</comment>
<evidence type="ECO:0000256" key="5">
    <source>
        <dbReference type="ARBA" id="ARBA00023157"/>
    </source>
</evidence>
<comment type="similarity">
    <text evidence="2 7">Belongs to the thioredoxin family. DsbC subfamily.</text>
</comment>
<keyword evidence="3 7" id="KW-0732">Signal</keyword>
<protein>
    <recommendedName>
        <fullName evidence="7">Thiol:disulfide interchange protein</fullName>
    </recommendedName>
</protein>
<dbReference type="PANTHER" id="PTHR35272">
    <property type="entry name" value="THIOL:DISULFIDE INTERCHANGE PROTEIN DSBC-RELATED"/>
    <property type="match status" value="1"/>
</dbReference>
<dbReference type="GO" id="GO:0042597">
    <property type="term" value="C:periplasmic space"/>
    <property type="evidence" value="ECO:0007669"/>
    <property type="project" value="UniProtKB-SubCell"/>
</dbReference>
<proteinExistence type="inferred from homology"/>
<dbReference type="InterPro" id="IPR051470">
    <property type="entry name" value="Thiol:disulfide_interchange"/>
</dbReference>
<evidence type="ECO:0000256" key="7">
    <source>
        <dbReference type="RuleBase" id="RU364038"/>
    </source>
</evidence>
<dbReference type="InterPro" id="IPR009094">
    <property type="entry name" value="DiS-bond_isomerase_DsbC/G_N_sf"/>
</dbReference>
<dbReference type="InterPro" id="IPR012336">
    <property type="entry name" value="Thioredoxin-like_fold"/>
</dbReference>
<dbReference type="InterPro" id="IPR018950">
    <property type="entry name" value="DiS-bond_isomerase_DsbC/G_N"/>
</dbReference>
<feature type="domain" description="Thioredoxin-like fold" evidence="9">
    <location>
        <begin position="111"/>
        <end position="235"/>
    </location>
</feature>
<dbReference type="SUPFAM" id="SSF52833">
    <property type="entry name" value="Thioredoxin-like"/>
    <property type="match status" value="1"/>
</dbReference>
<dbReference type="InParanoid" id="A0A6N7EVF5"/>
<keyword evidence="11" id="KW-1185">Reference proteome</keyword>
<dbReference type="FunCoup" id="A0A6N7EVF5">
    <property type="interactions" value="78"/>
</dbReference>
<dbReference type="SUPFAM" id="SSF54423">
    <property type="entry name" value="DsbC/DsbG N-terminal domain-like"/>
    <property type="match status" value="1"/>
</dbReference>
<dbReference type="Gene3D" id="3.40.30.10">
    <property type="entry name" value="Glutaredoxin"/>
    <property type="match status" value="1"/>
</dbReference>
<dbReference type="InterPro" id="IPR017937">
    <property type="entry name" value="Thioredoxin_CS"/>
</dbReference>
<evidence type="ECO:0000256" key="4">
    <source>
        <dbReference type="ARBA" id="ARBA00022764"/>
    </source>
</evidence>
<evidence type="ECO:0000313" key="11">
    <source>
        <dbReference type="Proteomes" id="UP000471298"/>
    </source>
</evidence>
<feature type="signal peptide" evidence="7">
    <location>
        <begin position="1"/>
        <end position="22"/>
    </location>
</feature>
<dbReference type="EMBL" id="WHNW01000008">
    <property type="protein sequence ID" value="MPV86531.1"/>
    <property type="molecule type" value="Genomic_DNA"/>
</dbReference>
<dbReference type="CDD" id="cd03020">
    <property type="entry name" value="DsbA_DsbC_DsbG"/>
    <property type="match status" value="1"/>
</dbReference>
<dbReference type="Proteomes" id="UP000471298">
    <property type="component" value="Unassembled WGS sequence"/>
</dbReference>
<comment type="subcellular location">
    <subcellularLocation>
        <location evidence="1 7">Periplasm</location>
    </subcellularLocation>
</comment>
<keyword evidence="6 7" id="KW-0676">Redox-active center</keyword>
<dbReference type="InterPro" id="IPR036249">
    <property type="entry name" value="Thioredoxin-like_sf"/>
</dbReference>
<name>A0A6N7EVF5_9GAMM</name>
<dbReference type="Pfam" id="PF10411">
    <property type="entry name" value="DsbC_N"/>
    <property type="match status" value="1"/>
</dbReference>
<feature type="chain" id="PRO_5027144589" description="Thiol:disulfide interchange protein" evidence="7">
    <location>
        <begin position="23"/>
        <end position="243"/>
    </location>
</feature>
<evidence type="ECO:0000256" key="2">
    <source>
        <dbReference type="ARBA" id="ARBA00009813"/>
    </source>
</evidence>
<sequence length="243" mass="27044">MLLMKKQLIALSALLLVGLAHSEEKPNLDLLNSSLNPSAEIKSVTQSAIPGIYEVQINNQIVYLSEDGEKVITGDIYDLKQKFSHTEKTKNALRQQTVASIDDSDKIIYQAKEEKYRITVFTDITCPYCTQLHEQIAEFNDQGITVKYMAFPRAGAGSQAQKDMQKIWCADDKAQAMNEAKKNKQIPDATCDGNQVIEQFLLGQDIGINATPTTIFEDGELQPGFVPAEDMRKILDEKALSAK</sequence>
<evidence type="ECO:0000259" key="9">
    <source>
        <dbReference type="Pfam" id="PF13098"/>
    </source>
</evidence>
<accession>A0A6N7EVF5</accession>
<dbReference type="PANTHER" id="PTHR35272:SF3">
    <property type="entry name" value="THIOL:DISULFIDE INTERCHANGE PROTEIN DSBC"/>
    <property type="match status" value="1"/>
</dbReference>